<feature type="active site" description="Schiff-base intermediate with substrate" evidence="5">
    <location>
        <position position="176"/>
    </location>
</feature>
<dbReference type="Proteomes" id="UP000181980">
    <property type="component" value="Unassembled WGS sequence"/>
</dbReference>
<dbReference type="Gene3D" id="3.20.20.70">
    <property type="entry name" value="Aldolase class I"/>
    <property type="match status" value="1"/>
</dbReference>
<dbReference type="SMART" id="SM01130">
    <property type="entry name" value="DHDPS"/>
    <property type="match status" value="1"/>
</dbReference>
<feature type="active site" description="Proton donor/acceptor" evidence="5">
    <location>
        <position position="148"/>
    </location>
</feature>
<dbReference type="PIRSF" id="PIRSF001365">
    <property type="entry name" value="DHDPS"/>
    <property type="match status" value="1"/>
</dbReference>
<comment type="similarity">
    <text evidence="1 4">Belongs to the DapA family.</text>
</comment>
<dbReference type="InterPro" id="IPR002220">
    <property type="entry name" value="DapA-like"/>
</dbReference>
<reference evidence="7" key="1">
    <citation type="submission" date="2016-10" db="EMBL/GenBank/DDBJ databases">
        <authorList>
            <person name="Varghese N."/>
            <person name="Submissions S."/>
        </authorList>
    </citation>
    <scope>NUCLEOTIDE SEQUENCE [LARGE SCALE GENOMIC DNA]</scope>
    <source>
        <strain evidence="7">DSM 45237</strain>
    </source>
</reference>
<dbReference type="CDD" id="cd00408">
    <property type="entry name" value="DHDPS-like"/>
    <property type="match status" value="1"/>
</dbReference>
<dbReference type="RefSeq" id="WP_069115118.1">
    <property type="nucleotide sequence ID" value="NZ_FNUC01000003.1"/>
</dbReference>
<protein>
    <submittedName>
        <fullName evidence="6">4-hydroxy-tetrahydrodipicolinate synthase</fullName>
    </submittedName>
</protein>
<dbReference type="InterPro" id="IPR020625">
    <property type="entry name" value="Schiff_base-form_aldolases_AS"/>
</dbReference>
<evidence type="ECO:0000313" key="6">
    <source>
        <dbReference type="EMBL" id="SEE73254.1"/>
    </source>
</evidence>
<keyword evidence="2 4" id="KW-0456">Lyase</keyword>
<dbReference type="PANTHER" id="PTHR12128:SF66">
    <property type="entry name" value="4-HYDROXY-2-OXOGLUTARATE ALDOLASE, MITOCHONDRIAL"/>
    <property type="match status" value="1"/>
</dbReference>
<dbReference type="PRINTS" id="PR00146">
    <property type="entry name" value="DHPICSNTHASE"/>
</dbReference>
<gene>
    <name evidence="6" type="ORF">SAMN04488561_2463</name>
</gene>
<dbReference type="InterPro" id="IPR013785">
    <property type="entry name" value="Aldolase_TIM"/>
</dbReference>
<dbReference type="AlphaFoldDB" id="A0A1H5L8I0"/>
<dbReference type="GO" id="GO:0008840">
    <property type="term" value="F:4-hydroxy-tetrahydrodipicolinate synthase activity"/>
    <property type="evidence" value="ECO:0007669"/>
    <property type="project" value="TreeGrafter"/>
</dbReference>
<dbReference type="Pfam" id="PF00701">
    <property type="entry name" value="DHDPS"/>
    <property type="match status" value="1"/>
</dbReference>
<dbReference type="STRING" id="561176.SAMN04488561_2463"/>
<dbReference type="SUPFAM" id="SSF51569">
    <property type="entry name" value="Aldolase"/>
    <property type="match status" value="1"/>
</dbReference>
<evidence type="ECO:0000256" key="3">
    <source>
        <dbReference type="ARBA" id="ARBA00023270"/>
    </source>
</evidence>
<proteinExistence type="inferred from homology"/>
<accession>A0A1H5L8I0</accession>
<dbReference type="EMBL" id="FNUC01000003">
    <property type="protein sequence ID" value="SEE73254.1"/>
    <property type="molecule type" value="Genomic_DNA"/>
</dbReference>
<name>A0A1H5L8I0_9ACTN</name>
<dbReference type="OrthoDB" id="4160798at2"/>
<evidence type="ECO:0000256" key="1">
    <source>
        <dbReference type="ARBA" id="ARBA00007592"/>
    </source>
</evidence>
<dbReference type="GO" id="GO:0044281">
    <property type="term" value="P:small molecule metabolic process"/>
    <property type="evidence" value="ECO:0007669"/>
    <property type="project" value="UniProtKB-ARBA"/>
</dbReference>
<evidence type="ECO:0000313" key="7">
    <source>
        <dbReference type="Proteomes" id="UP000181980"/>
    </source>
</evidence>
<dbReference type="PROSITE" id="PS00666">
    <property type="entry name" value="DHDPS_2"/>
    <property type="match status" value="1"/>
</dbReference>
<sequence>MGAQRELRSGRDLLDGVVVPLVTAMSAPGRPAAGLMDRLLERLAAAGVDALMLFGSNGEGPVLPLDAAAAFATRVVARWRAITGADGRITAAISGVGTDEAIARGRVLVSTGVDAVVACPPLFFAHRPDELVAHYDALKVLRVPVIAYNNPRYTGNPITPEVLTRLLGLEHVVGVKESSGDLATLSRFAGVVAAREDFGLSQGNERAMVDGLLAGAHGVTPGIANFAPAVAVATVAAVRQSRTDHAAGLQRLAAELAGIHRIRPGVPTTKAVLDLLGLIPPHAAAPFLPCDDADRAAIRAHLWEHRRHLIDGDRLGGGARPAESGGGRS</sequence>
<keyword evidence="7" id="KW-1185">Reference proteome</keyword>
<keyword evidence="3" id="KW-0704">Schiff base</keyword>
<evidence type="ECO:0000256" key="4">
    <source>
        <dbReference type="PIRNR" id="PIRNR001365"/>
    </source>
</evidence>
<evidence type="ECO:0000256" key="5">
    <source>
        <dbReference type="PIRSR" id="PIRSR001365-1"/>
    </source>
</evidence>
<dbReference type="PANTHER" id="PTHR12128">
    <property type="entry name" value="DIHYDRODIPICOLINATE SYNTHASE"/>
    <property type="match status" value="1"/>
</dbReference>
<organism evidence="6 7">
    <name type="scientific">Jiangella alba</name>
    <dbReference type="NCBI Taxonomy" id="561176"/>
    <lineage>
        <taxon>Bacteria</taxon>
        <taxon>Bacillati</taxon>
        <taxon>Actinomycetota</taxon>
        <taxon>Actinomycetes</taxon>
        <taxon>Jiangellales</taxon>
        <taxon>Jiangellaceae</taxon>
        <taxon>Jiangella</taxon>
    </lineage>
</organism>
<evidence type="ECO:0000256" key="2">
    <source>
        <dbReference type="ARBA" id="ARBA00023239"/>
    </source>
</evidence>